<evidence type="ECO:0000313" key="1">
    <source>
        <dbReference type="EnsemblMetazoa" id="BGLB020387-PA"/>
    </source>
</evidence>
<dbReference type="VEuPathDB" id="VectorBase:BGLB020387"/>
<organism evidence="1 2">
    <name type="scientific">Biomphalaria glabrata</name>
    <name type="common">Bloodfluke planorb</name>
    <name type="synonym">Freshwater snail</name>
    <dbReference type="NCBI Taxonomy" id="6526"/>
    <lineage>
        <taxon>Eukaryota</taxon>
        <taxon>Metazoa</taxon>
        <taxon>Spiralia</taxon>
        <taxon>Lophotrochozoa</taxon>
        <taxon>Mollusca</taxon>
        <taxon>Gastropoda</taxon>
        <taxon>Heterobranchia</taxon>
        <taxon>Euthyneura</taxon>
        <taxon>Panpulmonata</taxon>
        <taxon>Hygrophila</taxon>
        <taxon>Lymnaeoidea</taxon>
        <taxon>Planorbidae</taxon>
        <taxon>Biomphalaria</taxon>
    </lineage>
</organism>
<gene>
    <name evidence="1" type="primary">106064127</name>
</gene>
<dbReference type="AlphaFoldDB" id="A0A2C9KJF9"/>
<name>A0A2C9KJF9_BIOGL</name>
<dbReference type="Proteomes" id="UP000076420">
    <property type="component" value="Unassembled WGS sequence"/>
</dbReference>
<dbReference type="VEuPathDB" id="VectorBase:BGLAX_029230"/>
<proteinExistence type="predicted"/>
<dbReference type="KEGG" id="bgt:106064127"/>
<evidence type="ECO:0000313" key="2">
    <source>
        <dbReference type="Proteomes" id="UP000076420"/>
    </source>
</evidence>
<sequence length="265" mass="29732">MYGKCVSDPYAPDVDETCVFGDVHEDQCKSLISTFVGNCYQSKHYDLCCGTCNNMSRPIRGCEYGDKKENCQTYHCAKEKETCCGTCNYGTPFTPITRRNIAMRPTSAKPLLIRRSPKVARVCKPGALDLRPELCHDPSVCKNQFFLCCEYCSRYFTLPTRTTISRYDCAPGDLDLLPELCTNISICQTHRSRCCEYCSRMENYTVTITIEITSPQDCAAGDLDLLPAMCANISICLTNRSLCCDYCSRVENYTVTMTTGITSPK</sequence>
<protein>
    <submittedName>
        <fullName evidence="1">Uncharacterized protein</fullName>
    </submittedName>
</protein>
<dbReference type="EnsemblMetazoa" id="BGLB020387-RA">
    <property type="protein sequence ID" value="BGLB020387-PA"/>
    <property type="gene ID" value="BGLB020387"/>
</dbReference>
<reference evidence="1" key="1">
    <citation type="submission" date="2020-05" db="UniProtKB">
        <authorList>
            <consortium name="EnsemblMetazoa"/>
        </authorList>
    </citation>
    <scope>IDENTIFICATION</scope>
    <source>
        <strain evidence="1">BB02</strain>
    </source>
</reference>
<accession>A0A2C9KJF9</accession>